<sequence length="1068" mass="112840">MATDFTDEPAPALRSRVRRGWGWWTLVAVATLILAAFAAVWLMRVSIAGDFVQGELDKRGVRASYTIDKVSFRTQRLTDVVIGDPARPDLIARKVEVDIDLFGGPGVAEIRADGVRLYGRFIDGKLSLGELDKFTTTTKKQPLGLPDLRVRLSDARARLETPWSTVGLKLDGSGNLQNGFKGKLAALTTGIHAFGCRLGRTTAYVDLAVSKKKPRVKGPLRVADMACDKGRMRVTAPQFGVTANFSEELAVRDATFDVASGPIALRGNRLASIGGRIALSNLPKTVATEFDLAGKSLATPWLGARGLGIKGRFAAAKVVGAKDPLKFDGDIRLDHARASGATMRGIAGLDGAGKGTPFGPILAKLSLAARRAASNADVTAHVDFGRRDGNRQQLVVSDLNARAASGARVFLDQGNGLIIDPKSGQWRLDGRLRVTGGELPEGALRLKSSASGRVSGEALFRPYSAGDASVALTPIRFTSGGGGATHLSTTLTLSGPLAGGRIDGVQLPIEASVSPSGRFALAGGCTPVSYRRLQISSFVTEPGKLTLCAEAGRPLLAIGSGGVESAATMANAVIRGRIGKAPATLKADRFRFGLAGQDFAGSGVDIAIGDPAAPVRMRFDRLDGAFVGSTIRGTIAGGTGRIANVPLDLASVAGDWSYADNRLTVTGAMRVSDIEAGSATGARFEEMVVRDVTFVLAGDAVTANGMLVEPLSGRDVASLDIVHSLSRGVGHADIGVSHLVFDKPLQPPQLFKSALGVVANVRGVVDGHGQIRWTGAQVTSDGTFRTTGMDLAAPFGPVAGITTEVHFTDLLGLVTAPASMTVASVNPGIEVTDGVVDYRLLPDQRIGVAGARWPFVGGVLTLRPTVLDFSENHTRDLVFDISGLDSAKFLQRFEFDNITATGIFDGTLPVSFDQQGGRVNHGKLDSRPGGGTIRYVGELTNKDLSTYANMAFGVLKSLRYDDLSIGLDGRLDGDMVTDIKFSGLSQGEGAKRNILTRAIAKIPFEFNIKITAPFRQLIFSARSYYNPELLIEQNLPALKRMQDEATRARQAGTKDEPGVQPPVSEDKP</sequence>
<proteinExistence type="predicted"/>
<feature type="region of interest" description="Disordered" evidence="1">
    <location>
        <begin position="1042"/>
        <end position="1068"/>
    </location>
</feature>
<evidence type="ECO:0000256" key="1">
    <source>
        <dbReference type="SAM" id="MobiDB-lite"/>
    </source>
</evidence>
<keyword evidence="2" id="KW-0472">Membrane</keyword>
<protein>
    <submittedName>
        <fullName evidence="3">Uncharacterized protein</fullName>
    </submittedName>
</protein>
<keyword evidence="4" id="KW-1185">Reference proteome</keyword>
<comment type="caution">
    <text evidence="3">The sequence shown here is derived from an EMBL/GenBank/DDBJ whole genome shotgun (WGS) entry which is preliminary data.</text>
</comment>
<name>A0A5C6UMB1_9SPHN</name>
<dbReference type="RefSeq" id="WP_147122321.1">
    <property type="nucleotide sequence ID" value="NZ_VOPY01000001.1"/>
</dbReference>
<dbReference type="EMBL" id="VOPY01000001">
    <property type="protein sequence ID" value="TXC74303.1"/>
    <property type="molecule type" value="Genomic_DNA"/>
</dbReference>
<dbReference type="InterPro" id="IPR021730">
    <property type="entry name" value="YdbH"/>
</dbReference>
<dbReference type="AlphaFoldDB" id="A0A5C6UMB1"/>
<organism evidence="3 4">
    <name type="scientific">Flavisphingopyxis soli</name>
    <dbReference type="NCBI Taxonomy" id="2601267"/>
    <lineage>
        <taxon>Bacteria</taxon>
        <taxon>Pseudomonadati</taxon>
        <taxon>Pseudomonadota</taxon>
        <taxon>Alphaproteobacteria</taxon>
        <taxon>Sphingomonadales</taxon>
        <taxon>Sphingopyxidaceae</taxon>
        <taxon>Flavisphingopyxis</taxon>
    </lineage>
</organism>
<gene>
    <name evidence="3" type="ORF">FSZ31_06290</name>
</gene>
<evidence type="ECO:0000313" key="4">
    <source>
        <dbReference type="Proteomes" id="UP000321129"/>
    </source>
</evidence>
<reference evidence="3 4" key="1">
    <citation type="submission" date="2019-08" db="EMBL/GenBank/DDBJ databases">
        <title>Sphingorhabdus soil sp. nov., isolated from arctic soil.</title>
        <authorList>
            <person name="Liu Y."/>
        </authorList>
    </citation>
    <scope>NUCLEOTIDE SEQUENCE [LARGE SCALE GENOMIC DNA]</scope>
    <source>
        <strain evidence="3 4">D-2Q-5-6</strain>
    </source>
</reference>
<evidence type="ECO:0000313" key="3">
    <source>
        <dbReference type="EMBL" id="TXC74303.1"/>
    </source>
</evidence>
<dbReference type="Pfam" id="PF11739">
    <property type="entry name" value="YdbH-like"/>
    <property type="match status" value="1"/>
</dbReference>
<keyword evidence="2" id="KW-0812">Transmembrane</keyword>
<accession>A0A5C6UMB1</accession>
<feature type="compositionally biased region" description="Basic and acidic residues" evidence="1">
    <location>
        <begin position="1042"/>
        <end position="1057"/>
    </location>
</feature>
<dbReference type="OrthoDB" id="7597031at2"/>
<evidence type="ECO:0000256" key="2">
    <source>
        <dbReference type="SAM" id="Phobius"/>
    </source>
</evidence>
<keyword evidence="2" id="KW-1133">Transmembrane helix</keyword>
<dbReference type="Proteomes" id="UP000321129">
    <property type="component" value="Unassembled WGS sequence"/>
</dbReference>
<feature type="transmembrane region" description="Helical" evidence="2">
    <location>
        <begin position="21"/>
        <end position="43"/>
    </location>
</feature>